<dbReference type="STRING" id="1219011.GCA_001895045_01211"/>
<dbReference type="InterPro" id="IPR014030">
    <property type="entry name" value="Ketoacyl_synth_N"/>
</dbReference>
<dbReference type="PROSITE" id="PS52004">
    <property type="entry name" value="KS3_2"/>
    <property type="match status" value="1"/>
</dbReference>
<feature type="domain" description="Ketosynthase family 3 (KS3)" evidence="8">
    <location>
        <begin position="9"/>
        <end position="412"/>
    </location>
</feature>
<dbReference type="EC" id="2.3.1.179" evidence="9"/>
<dbReference type="FunFam" id="3.40.47.10:FF:000018">
    <property type="entry name" value="3-oxoacyl-[acyl-carrier-protein] synthase 2"/>
    <property type="match status" value="1"/>
</dbReference>
<organism evidence="9 10">
    <name type="scientific">Rhodococcus coprophilus</name>
    <dbReference type="NCBI Taxonomy" id="38310"/>
    <lineage>
        <taxon>Bacteria</taxon>
        <taxon>Bacillati</taxon>
        <taxon>Actinomycetota</taxon>
        <taxon>Actinomycetes</taxon>
        <taxon>Mycobacteriales</taxon>
        <taxon>Nocardiaceae</taxon>
        <taxon>Rhodococcus</taxon>
    </lineage>
</organism>
<dbReference type="GO" id="GO:0005829">
    <property type="term" value="C:cytosol"/>
    <property type="evidence" value="ECO:0007669"/>
    <property type="project" value="TreeGrafter"/>
</dbReference>
<dbReference type="Proteomes" id="UP000249091">
    <property type="component" value="Chromosome 1"/>
</dbReference>
<dbReference type="InterPro" id="IPR016039">
    <property type="entry name" value="Thiolase-like"/>
</dbReference>
<dbReference type="NCBIfam" id="NF005589">
    <property type="entry name" value="PRK07314.1"/>
    <property type="match status" value="1"/>
</dbReference>
<dbReference type="Pfam" id="PF02801">
    <property type="entry name" value="Ketoacyl-synt_C"/>
    <property type="match status" value="1"/>
</dbReference>
<dbReference type="InterPro" id="IPR020841">
    <property type="entry name" value="PKS_Beta-ketoAc_synthase_dom"/>
</dbReference>
<dbReference type="Gene3D" id="3.40.47.10">
    <property type="match status" value="2"/>
</dbReference>
<sequence>MTSPSPRTLRNVVVTSLAASTSIAGDVDASWKALLAGESGIGVLDGFVDEFDLPVRIGGKLKVSPDEFLSRVEVRRMSFAERLALTLGRTVWENAGSPEVDKDRLAVVIGTGLGGGETLIDSVDKLRSGGYRKVSPFAVQMIMPNGPAATVGLELGARAGVITPVSACSSGSEAIANAFRMISNGDADIAVTGGVESQLEAVGLASFAMMRALSTRNDDPQGASRPFDKDRDGFVFGEAGALMVLESEEHAKARGATIHARILGAGITSDGYHIVAPHPEGTGAARAMTRAIESAGLTKADIGHVNAHATATPIGDIAEARAINAAVGNHAAIYAPKSALGHSIGAVGALEAVLTVLSLRDGVVPPTLNLENQDPEIDLDVVKGEARYGQIDFALNNSFGFGGHNVALAFGRA</sequence>
<dbReference type="InterPro" id="IPR014031">
    <property type="entry name" value="Ketoacyl_synth_C"/>
</dbReference>
<dbReference type="AlphaFoldDB" id="A0A2X4UKV9"/>
<evidence type="ECO:0000256" key="4">
    <source>
        <dbReference type="ARBA" id="ARBA00022679"/>
    </source>
</evidence>
<reference evidence="9 10" key="1">
    <citation type="submission" date="2018-06" db="EMBL/GenBank/DDBJ databases">
        <authorList>
            <consortium name="Pathogen Informatics"/>
            <person name="Doyle S."/>
        </authorList>
    </citation>
    <scope>NUCLEOTIDE SEQUENCE [LARGE SCALE GENOMIC DNA]</scope>
    <source>
        <strain evidence="9 10">NCTC10994</strain>
    </source>
</reference>
<dbReference type="SUPFAM" id="SSF53901">
    <property type="entry name" value="Thiolase-like"/>
    <property type="match status" value="2"/>
</dbReference>
<keyword evidence="10" id="KW-1185">Reference proteome</keyword>
<keyword evidence="4 7" id="KW-0808">Transferase</keyword>
<gene>
    <name evidence="9" type="primary">fabF_3</name>
    <name evidence="9" type="ORF">NCTC10994_04197</name>
</gene>
<protein>
    <submittedName>
        <fullName evidence="9">3-oxoacyl-ACP synthase</fullName>
        <ecNumber evidence="9">2.3.1.179</ecNumber>
        <ecNumber evidence="9">2.3.1.41</ecNumber>
    </submittedName>
</protein>
<keyword evidence="5" id="KW-0443">Lipid metabolism</keyword>
<dbReference type="UniPathway" id="UPA00915"/>
<evidence type="ECO:0000313" key="9">
    <source>
        <dbReference type="EMBL" id="SQI39583.1"/>
    </source>
</evidence>
<evidence type="ECO:0000313" key="10">
    <source>
        <dbReference type="Proteomes" id="UP000249091"/>
    </source>
</evidence>
<proteinExistence type="inferred from homology"/>
<dbReference type="RefSeq" id="WP_072699229.1">
    <property type="nucleotide sequence ID" value="NZ_JAFBBL010000001.1"/>
</dbReference>
<dbReference type="GO" id="GO:0030497">
    <property type="term" value="P:fatty acid elongation"/>
    <property type="evidence" value="ECO:0007669"/>
    <property type="project" value="UniProtKB-ARBA"/>
</dbReference>
<name>A0A2X4UKV9_9NOCA</name>
<dbReference type="FunFam" id="3.40.47.10:FF:000029">
    <property type="entry name" value="3-oxoacyl-[acyl-carrier-protein] synthase 1"/>
    <property type="match status" value="1"/>
</dbReference>
<dbReference type="EC" id="2.3.1.41" evidence="9"/>
<dbReference type="InterPro" id="IPR000794">
    <property type="entry name" value="Beta-ketoacyl_synthase"/>
</dbReference>
<keyword evidence="3" id="KW-0444">Lipid biosynthesis</keyword>
<dbReference type="NCBIfam" id="NF005916">
    <property type="entry name" value="PRK07910.1"/>
    <property type="match status" value="1"/>
</dbReference>
<dbReference type="CDD" id="cd00834">
    <property type="entry name" value="KAS_I_II"/>
    <property type="match status" value="1"/>
</dbReference>
<dbReference type="PANTHER" id="PTHR11712:SF336">
    <property type="entry name" value="3-OXOACYL-[ACYL-CARRIER-PROTEIN] SYNTHASE, MITOCHONDRIAL"/>
    <property type="match status" value="1"/>
</dbReference>
<dbReference type="PANTHER" id="PTHR11712">
    <property type="entry name" value="POLYKETIDE SYNTHASE-RELATED"/>
    <property type="match status" value="1"/>
</dbReference>
<comment type="pathway">
    <text evidence="1">Lipid metabolism; mycolic acid biosynthesis.</text>
</comment>
<dbReference type="SMART" id="SM00825">
    <property type="entry name" value="PKS_KS"/>
    <property type="match status" value="1"/>
</dbReference>
<dbReference type="GO" id="GO:0004315">
    <property type="term" value="F:3-oxoacyl-[acyl-carrier-protein] synthase activity"/>
    <property type="evidence" value="ECO:0007669"/>
    <property type="project" value="UniProtKB-EC"/>
</dbReference>
<accession>A0A2X4UKV9</accession>
<evidence type="ECO:0000256" key="2">
    <source>
        <dbReference type="ARBA" id="ARBA00008467"/>
    </source>
</evidence>
<dbReference type="EMBL" id="LS483468">
    <property type="protein sequence ID" value="SQI39583.1"/>
    <property type="molecule type" value="Genomic_DNA"/>
</dbReference>
<evidence type="ECO:0000259" key="8">
    <source>
        <dbReference type="PROSITE" id="PS52004"/>
    </source>
</evidence>
<comment type="similarity">
    <text evidence="2 7">Belongs to the thiolase-like superfamily. Beta-ketoacyl-ACP synthases family.</text>
</comment>
<evidence type="ECO:0000256" key="5">
    <source>
        <dbReference type="ARBA" id="ARBA00023160"/>
    </source>
</evidence>
<keyword evidence="6 9" id="KW-0012">Acyltransferase</keyword>
<keyword evidence="5" id="KW-0276">Fatty acid metabolism</keyword>
<evidence type="ECO:0000256" key="3">
    <source>
        <dbReference type="ARBA" id="ARBA00022516"/>
    </source>
</evidence>
<evidence type="ECO:0000256" key="6">
    <source>
        <dbReference type="ARBA" id="ARBA00023315"/>
    </source>
</evidence>
<dbReference type="KEGG" id="rcr:NCTC10994_04197"/>
<evidence type="ECO:0000256" key="7">
    <source>
        <dbReference type="RuleBase" id="RU003694"/>
    </source>
</evidence>
<evidence type="ECO:0000256" key="1">
    <source>
        <dbReference type="ARBA" id="ARBA00004796"/>
    </source>
</evidence>
<dbReference type="Pfam" id="PF00109">
    <property type="entry name" value="ketoacyl-synt"/>
    <property type="match status" value="1"/>
</dbReference>
<keyword evidence="5" id="KW-0275">Fatty acid biosynthesis</keyword>